<dbReference type="Gene3D" id="3.40.50.300">
    <property type="entry name" value="P-loop containing nucleotide triphosphate hydrolases"/>
    <property type="match status" value="1"/>
</dbReference>
<dbReference type="InterPro" id="IPR011640">
    <property type="entry name" value="Fe2_transport_prot_B_C"/>
</dbReference>
<evidence type="ECO:0000313" key="4">
    <source>
        <dbReference type="EMBL" id="GGX58851.1"/>
    </source>
</evidence>
<protein>
    <recommendedName>
        <fullName evidence="1">Ferrous iron transport protein B</fullName>
    </recommendedName>
</protein>
<dbReference type="GO" id="GO:0015093">
    <property type="term" value="F:ferrous iron transmembrane transporter activity"/>
    <property type="evidence" value="ECO:0007669"/>
    <property type="project" value="InterPro"/>
</dbReference>
<dbReference type="InterPro" id="IPR030389">
    <property type="entry name" value="G_FEOB_dom"/>
</dbReference>
<keyword evidence="2" id="KW-1133">Transmembrane helix</keyword>
<dbReference type="SUPFAM" id="SSF52540">
    <property type="entry name" value="P-loop containing nucleoside triphosphate hydrolases"/>
    <property type="match status" value="1"/>
</dbReference>
<dbReference type="AlphaFoldDB" id="A0A918KF67"/>
<dbReference type="EMBL" id="BMYV01000001">
    <property type="protein sequence ID" value="GGX58851.1"/>
    <property type="molecule type" value="Genomic_DNA"/>
</dbReference>
<dbReference type="Pfam" id="PF07664">
    <property type="entry name" value="FeoB_C"/>
    <property type="match status" value="1"/>
</dbReference>
<feature type="transmembrane region" description="Helical" evidence="2">
    <location>
        <begin position="264"/>
        <end position="283"/>
    </location>
</feature>
<dbReference type="GO" id="GO:0005886">
    <property type="term" value="C:plasma membrane"/>
    <property type="evidence" value="ECO:0007669"/>
    <property type="project" value="TreeGrafter"/>
</dbReference>
<dbReference type="Proteomes" id="UP000600865">
    <property type="component" value="Unassembled WGS sequence"/>
</dbReference>
<dbReference type="InterPro" id="IPR011642">
    <property type="entry name" value="Gate_dom"/>
</dbReference>
<accession>A0A918KF67</accession>
<evidence type="ECO:0000313" key="5">
    <source>
        <dbReference type="Proteomes" id="UP000600865"/>
    </source>
</evidence>
<dbReference type="NCBIfam" id="TIGR00231">
    <property type="entry name" value="small_GTP"/>
    <property type="match status" value="1"/>
</dbReference>
<feature type="transmembrane region" description="Helical" evidence="2">
    <location>
        <begin position="555"/>
        <end position="575"/>
    </location>
</feature>
<name>A0A918KF67_9PROT</name>
<reference evidence="4 5" key="1">
    <citation type="journal article" date="2014" name="Int. J. Syst. Evol. Microbiol.">
        <title>Complete genome sequence of Corynebacterium casei LMG S-19264T (=DSM 44701T), isolated from a smear-ripened cheese.</title>
        <authorList>
            <consortium name="US DOE Joint Genome Institute (JGI-PGF)"/>
            <person name="Walter F."/>
            <person name="Albersmeier A."/>
            <person name="Kalinowski J."/>
            <person name="Ruckert C."/>
        </authorList>
    </citation>
    <scope>NUCLEOTIDE SEQUENCE [LARGE SCALE GENOMIC DNA]</scope>
    <source>
        <strain evidence="4 5">KCTC 23968</strain>
    </source>
</reference>
<evidence type="ECO:0000259" key="3">
    <source>
        <dbReference type="PROSITE" id="PS51711"/>
    </source>
</evidence>
<dbReference type="PANTHER" id="PTHR43185:SF1">
    <property type="entry name" value="FE(2+) TRANSPORTER FEOB"/>
    <property type="match status" value="1"/>
</dbReference>
<dbReference type="InterPro" id="IPR005225">
    <property type="entry name" value="Small_GTP-bd"/>
</dbReference>
<feature type="transmembrane region" description="Helical" evidence="2">
    <location>
        <begin position="398"/>
        <end position="419"/>
    </location>
</feature>
<dbReference type="PANTHER" id="PTHR43185">
    <property type="entry name" value="FERROUS IRON TRANSPORT PROTEIN B"/>
    <property type="match status" value="1"/>
</dbReference>
<sequence length="614" mass="66337">MSAQSMLRLALLGAPNCGKSSLFNALTGGKAKVANYPGVTVEYRKGEFALPSGQEIELLDLPGVYGDCGHSMDERVALDAVRGDLDGERAPDAILFMMDASHINTHLHNVLQAKNHGLPIILVLNMMDMAARDGITIDLTALEREIGIPVISCVAVRGSGRSLLLDFLEDWGGDVTHGSAAKPDPEQIDLKDLQARARSITSNAVSRVQKAETFSQRIDNWVLHPFFGIILLFIILFVMFQAVYTWSGPAMDLIETGISLLQRGAAAILPEGLITSLVVDGVIAGVGAVLVFLPQIIILFAFILLLEASGYMARAAFLVDTLMAKVGLNGRAFIPLLSSFACAIPGIMSARTIEQERDRLTTILIAPLMTCAARWPVYFLIIGAFVPAEKVGPFSQQGLVAFGLILVGVFFALLMAAIFKRTLTKGASSGLLIELPSYKAPVFKDYLIGLWDRGMIFVNRAGRIILPASVLIWGLMSFPTHATTTAQTWAGKVGGLIEPILRPIGFNLEIAISLIPAMAAREVAVSSLATIYSIGEVDTDVKLTELIAANWTLPTALAFLAWFVFAPQCLSTFAIIRKETNSWKWPLFAFGYLFVLAYFAAGITYHTALAMGLS</sequence>
<feature type="domain" description="FeoB-type G" evidence="3">
    <location>
        <begin position="6"/>
        <end position="174"/>
    </location>
</feature>
<keyword evidence="5" id="KW-1185">Reference proteome</keyword>
<evidence type="ECO:0000256" key="1">
    <source>
        <dbReference type="ARBA" id="ARBA00031200"/>
    </source>
</evidence>
<keyword evidence="2" id="KW-0472">Membrane</keyword>
<gene>
    <name evidence="4" type="ORF">GCM10011309_05340</name>
</gene>
<proteinExistence type="predicted"/>
<dbReference type="PRINTS" id="PR00326">
    <property type="entry name" value="GTP1OBG"/>
</dbReference>
<feature type="transmembrane region" description="Helical" evidence="2">
    <location>
        <begin position="587"/>
        <end position="608"/>
    </location>
</feature>
<dbReference type="InterPro" id="IPR050860">
    <property type="entry name" value="FeoB_GTPase"/>
</dbReference>
<organism evidence="4 5">
    <name type="scientific">Litorimonas cladophorae</name>
    <dbReference type="NCBI Taxonomy" id="1220491"/>
    <lineage>
        <taxon>Bacteria</taxon>
        <taxon>Pseudomonadati</taxon>
        <taxon>Pseudomonadota</taxon>
        <taxon>Alphaproteobacteria</taxon>
        <taxon>Maricaulales</taxon>
        <taxon>Robiginitomaculaceae</taxon>
    </lineage>
</organism>
<keyword evidence="2" id="KW-0812">Transmembrane</keyword>
<feature type="transmembrane region" description="Helical" evidence="2">
    <location>
        <begin position="290"/>
        <end position="312"/>
    </location>
</feature>
<feature type="transmembrane region" description="Helical" evidence="2">
    <location>
        <begin position="332"/>
        <end position="350"/>
    </location>
</feature>
<dbReference type="GO" id="GO:0005525">
    <property type="term" value="F:GTP binding"/>
    <property type="evidence" value="ECO:0007669"/>
    <property type="project" value="InterPro"/>
</dbReference>
<dbReference type="Pfam" id="PF07670">
    <property type="entry name" value="Gate"/>
    <property type="match status" value="2"/>
</dbReference>
<dbReference type="InterPro" id="IPR006073">
    <property type="entry name" value="GTP-bd"/>
</dbReference>
<feature type="transmembrane region" description="Helical" evidence="2">
    <location>
        <begin position="221"/>
        <end position="244"/>
    </location>
</feature>
<dbReference type="Pfam" id="PF02421">
    <property type="entry name" value="FeoB_N"/>
    <property type="match status" value="1"/>
</dbReference>
<evidence type="ECO:0000256" key="2">
    <source>
        <dbReference type="SAM" id="Phobius"/>
    </source>
</evidence>
<dbReference type="CDD" id="cd01879">
    <property type="entry name" value="FeoB"/>
    <property type="match status" value="1"/>
</dbReference>
<feature type="transmembrane region" description="Helical" evidence="2">
    <location>
        <begin position="362"/>
        <end position="386"/>
    </location>
</feature>
<comment type="caution">
    <text evidence="4">The sequence shown here is derived from an EMBL/GenBank/DDBJ whole genome shotgun (WGS) entry which is preliminary data.</text>
</comment>
<dbReference type="InterPro" id="IPR027417">
    <property type="entry name" value="P-loop_NTPase"/>
</dbReference>
<dbReference type="RefSeq" id="WP_189580961.1">
    <property type="nucleotide sequence ID" value="NZ_BMYV01000001.1"/>
</dbReference>
<dbReference type="PROSITE" id="PS51711">
    <property type="entry name" value="G_FEOB"/>
    <property type="match status" value="1"/>
</dbReference>